<dbReference type="EMBL" id="MDYQ01000394">
    <property type="protein sequence ID" value="PRP75369.1"/>
    <property type="molecule type" value="Genomic_DNA"/>
</dbReference>
<dbReference type="Pfam" id="PF00237">
    <property type="entry name" value="Ribosomal_L22"/>
    <property type="match status" value="1"/>
</dbReference>
<evidence type="ECO:0000313" key="7">
    <source>
        <dbReference type="Proteomes" id="UP000241769"/>
    </source>
</evidence>
<protein>
    <submittedName>
        <fullName evidence="6">50S ribosomal protein L22</fullName>
    </submittedName>
</protein>
<dbReference type="GO" id="GO:0003735">
    <property type="term" value="F:structural constituent of ribosome"/>
    <property type="evidence" value="ECO:0007669"/>
    <property type="project" value="InterPro"/>
</dbReference>
<dbReference type="Gene3D" id="3.90.470.10">
    <property type="entry name" value="Ribosomal protein L22/L17"/>
    <property type="match status" value="1"/>
</dbReference>
<dbReference type="InterPro" id="IPR036394">
    <property type="entry name" value="Ribosomal_uL22_sf"/>
</dbReference>
<organism evidence="6 7">
    <name type="scientific">Planoprotostelium fungivorum</name>
    <dbReference type="NCBI Taxonomy" id="1890364"/>
    <lineage>
        <taxon>Eukaryota</taxon>
        <taxon>Amoebozoa</taxon>
        <taxon>Evosea</taxon>
        <taxon>Variosea</taxon>
        <taxon>Cavosteliida</taxon>
        <taxon>Cavosteliaceae</taxon>
        <taxon>Planoprotostelium</taxon>
    </lineage>
</organism>
<keyword evidence="2 4" id="KW-0689">Ribosomal protein</keyword>
<sequence>MDCRAYNINMYSCLYSSQLLFHHKSTLSWKSGSLLSYRSWVQSPRRLSLGSHLLSSNGSRAIVNRPQMIRSAAPFNFQRCMANIPRINPKIMKKIEPAPAAAAPTSSNLLDQTIEELESKQRKDLLTREAEKQSERKVTYQQALHWKGVRKGYAAKGRYQEVAKNHPGNVKKPKRFRAADEAWAKLSMIKHSMKKMENIVWLIRKKTFAEAIKQLQLCGKAVAPDLIKLLLSARANAENNYSMDRSRLIVSEVLVGKDMDLKRMIIMGRGRTGLLKHRHCRVTVILKEMPEEHFMTPREKRDLKRRQDQEDRELTSAE</sequence>
<gene>
    <name evidence="6" type="ORF">PROFUN_15806</name>
</gene>
<dbReference type="GO" id="GO:0006412">
    <property type="term" value="P:translation"/>
    <property type="evidence" value="ECO:0007669"/>
    <property type="project" value="InterPro"/>
</dbReference>
<keyword evidence="7" id="KW-1185">Reference proteome</keyword>
<dbReference type="Proteomes" id="UP000241769">
    <property type="component" value="Unassembled WGS sequence"/>
</dbReference>
<dbReference type="STRING" id="1890364.A0A2P6MUI6"/>
<evidence type="ECO:0000313" key="6">
    <source>
        <dbReference type="EMBL" id="PRP75369.1"/>
    </source>
</evidence>
<evidence type="ECO:0000256" key="4">
    <source>
        <dbReference type="RuleBase" id="RU004005"/>
    </source>
</evidence>
<keyword evidence="3 4" id="KW-0687">Ribonucleoprotein</keyword>
<dbReference type="GO" id="GO:0015934">
    <property type="term" value="C:large ribosomal subunit"/>
    <property type="evidence" value="ECO:0007669"/>
    <property type="project" value="InterPro"/>
</dbReference>
<evidence type="ECO:0000256" key="1">
    <source>
        <dbReference type="ARBA" id="ARBA00009451"/>
    </source>
</evidence>
<dbReference type="PANTHER" id="PTHR13501:SF8">
    <property type="entry name" value="LARGE RIBOSOMAL SUBUNIT PROTEIN UL22M"/>
    <property type="match status" value="1"/>
</dbReference>
<dbReference type="CDD" id="cd00336">
    <property type="entry name" value="Ribosomal_L22"/>
    <property type="match status" value="1"/>
</dbReference>
<dbReference type="AlphaFoldDB" id="A0A2P6MUI6"/>
<comment type="caution">
    <text evidence="6">The sequence shown here is derived from an EMBL/GenBank/DDBJ whole genome shotgun (WGS) entry which is preliminary data.</text>
</comment>
<reference evidence="6 7" key="1">
    <citation type="journal article" date="2018" name="Genome Biol. Evol.">
        <title>Multiple Roots of Fruiting Body Formation in Amoebozoa.</title>
        <authorList>
            <person name="Hillmann F."/>
            <person name="Forbes G."/>
            <person name="Novohradska S."/>
            <person name="Ferling I."/>
            <person name="Riege K."/>
            <person name="Groth M."/>
            <person name="Westermann M."/>
            <person name="Marz M."/>
            <person name="Spaller T."/>
            <person name="Winckler T."/>
            <person name="Schaap P."/>
            <person name="Glockner G."/>
        </authorList>
    </citation>
    <scope>NUCLEOTIDE SEQUENCE [LARGE SCALE GENOMIC DNA]</scope>
    <source>
        <strain evidence="6 7">Jena</strain>
    </source>
</reference>
<evidence type="ECO:0000256" key="5">
    <source>
        <dbReference type="SAM" id="MobiDB-lite"/>
    </source>
</evidence>
<comment type="similarity">
    <text evidence="1 4">Belongs to the universal ribosomal protein uL22 family.</text>
</comment>
<accession>A0A2P6MUI6</accession>
<dbReference type="SUPFAM" id="SSF54843">
    <property type="entry name" value="Ribosomal protein L22"/>
    <property type="match status" value="1"/>
</dbReference>
<feature type="region of interest" description="Disordered" evidence="5">
    <location>
        <begin position="295"/>
        <end position="318"/>
    </location>
</feature>
<proteinExistence type="inferred from homology"/>
<evidence type="ECO:0000256" key="2">
    <source>
        <dbReference type="ARBA" id="ARBA00022980"/>
    </source>
</evidence>
<dbReference type="OrthoDB" id="416470at2759"/>
<dbReference type="PANTHER" id="PTHR13501">
    <property type="entry name" value="CHLOROPLAST 50S RIBOSOMAL PROTEIN L22-RELATED"/>
    <property type="match status" value="1"/>
</dbReference>
<name>A0A2P6MUI6_9EUKA</name>
<dbReference type="InterPro" id="IPR001063">
    <property type="entry name" value="Ribosomal_uL22"/>
</dbReference>
<dbReference type="InterPro" id="IPR047867">
    <property type="entry name" value="Ribosomal_uL22_bac/org-type"/>
</dbReference>
<dbReference type="InParanoid" id="A0A2P6MUI6"/>
<evidence type="ECO:0000256" key="3">
    <source>
        <dbReference type="ARBA" id="ARBA00023274"/>
    </source>
</evidence>